<sequence length="74" mass="8688">MKHLLELAVWMNYEAVIAGHVTFLSYSISKQKSRQYFLFHRFDCLLDGLSQLFTNLRDSMKIFNKAINKAKSET</sequence>
<dbReference type="EMBL" id="CVRI01000075">
    <property type="protein sequence ID" value="CRL08308.1"/>
    <property type="molecule type" value="Genomic_DNA"/>
</dbReference>
<gene>
    <name evidence="1" type="ORF">CLUMA_CG021514</name>
</gene>
<evidence type="ECO:0000313" key="2">
    <source>
        <dbReference type="Proteomes" id="UP000183832"/>
    </source>
</evidence>
<evidence type="ECO:0000313" key="1">
    <source>
        <dbReference type="EMBL" id="CRL08308.1"/>
    </source>
</evidence>
<name>A0A1J1J8W9_9DIPT</name>
<organism evidence="1 2">
    <name type="scientific">Clunio marinus</name>
    <dbReference type="NCBI Taxonomy" id="568069"/>
    <lineage>
        <taxon>Eukaryota</taxon>
        <taxon>Metazoa</taxon>
        <taxon>Ecdysozoa</taxon>
        <taxon>Arthropoda</taxon>
        <taxon>Hexapoda</taxon>
        <taxon>Insecta</taxon>
        <taxon>Pterygota</taxon>
        <taxon>Neoptera</taxon>
        <taxon>Endopterygota</taxon>
        <taxon>Diptera</taxon>
        <taxon>Nematocera</taxon>
        <taxon>Chironomoidea</taxon>
        <taxon>Chironomidae</taxon>
        <taxon>Clunio</taxon>
    </lineage>
</organism>
<dbReference type="AlphaFoldDB" id="A0A1J1J8W9"/>
<dbReference type="Proteomes" id="UP000183832">
    <property type="component" value="Unassembled WGS sequence"/>
</dbReference>
<reference evidence="1 2" key="1">
    <citation type="submission" date="2015-04" db="EMBL/GenBank/DDBJ databases">
        <authorList>
            <person name="Syromyatnikov M.Y."/>
            <person name="Popov V.N."/>
        </authorList>
    </citation>
    <scope>NUCLEOTIDE SEQUENCE [LARGE SCALE GENOMIC DNA]</scope>
</reference>
<proteinExistence type="predicted"/>
<keyword evidence="2" id="KW-1185">Reference proteome</keyword>
<protein>
    <submittedName>
        <fullName evidence="1">CLUMA_CG021514, isoform A</fullName>
    </submittedName>
</protein>
<accession>A0A1J1J8W9</accession>